<sequence length="323" mass="35486">MSIPVSKEHAASYRAREVSGPTPVVDGVWSVPVPLHGSPLHSVIVYLIETPEGPVLIDAGYEHPTCWASFQEALERIGRSPKSIRAVLLTHNHPDHVGFADRVRDVSGAQIVMHQDDDFAFLHRGRGRFLTQLHTALVMTGAPDDVVESMYAEAGKVAKHSESLDLDVALTEDIDFRFGDVTVRAIHAPGHTYGHTIFVSQGLVFTGDTMMPEGPTQLAIPSLPEDNPAADLFGTLDRIRDLGAEIACPAHQFAYRDVAERAMELKAFHQREVEKVRGLLADHGTAWEIAPHLTWPKPWDELGPGTRRFALIHTLALLHGAKV</sequence>
<gene>
    <name evidence="2" type="ORF">PYS65_34445</name>
</gene>
<keyword evidence="2" id="KW-0614">Plasmid</keyword>
<name>A0ABY8KDV0_9ACTN</name>
<dbReference type="EMBL" id="CP121683">
    <property type="protein sequence ID" value="WGD45190.1"/>
    <property type="molecule type" value="Genomic_DNA"/>
</dbReference>
<dbReference type="RefSeq" id="WP_279338243.1">
    <property type="nucleotide sequence ID" value="NZ_CP121683.1"/>
</dbReference>
<dbReference type="SMART" id="SM00849">
    <property type="entry name" value="Lactamase_B"/>
    <property type="match status" value="1"/>
</dbReference>
<keyword evidence="3" id="KW-1185">Reference proteome</keyword>
<dbReference type="SUPFAM" id="SSF56281">
    <property type="entry name" value="Metallo-hydrolase/oxidoreductase"/>
    <property type="match status" value="1"/>
</dbReference>
<dbReference type="Gene3D" id="3.60.15.10">
    <property type="entry name" value="Ribonuclease Z/Hydroxyacylglutathione hydrolase-like"/>
    <property type="match status" value="1"/>
</dbReference>
<dbReference type="InterPro" id="IPR036866">
    <property type="entry name" value="RibonucZ/Hydroxyglut_hydro"/>
</dbReference>
<dbReference type="Pfam" id="PF00753">
    <property type="entry name" value="Lactamase_B"/>
    <property type="match status" value="1"/>
</dbReference>
<dbReference type="PANTHER" id="PTHR42951:SF4">
    <property type="entry name" value="ACYL-COENZYME A THIOESTERASE MBLAC2"/>
    <property type="match status" value="1"/>
</dbReference>
<dbReference type="PANTHER" id="PTHR42951">
    <property type="entry name" value="METALLO-BETA-LACTAMASE DOMAIN-CONTAINING"/>
    <property type="match status" value="1"/>
</dbReference>
<proteinExistence type="predicted"/>
<dbReference type="InterPro" id="IPR001279">
    <property type="entry name" value="Metallo-B-lactamas"/>
</dbReference>
<protein>
    <submittedName>
        <fullName evidence="2">MBL fold metallo-hydrolase</fullName>
    </submittedName>
</protein>
<geneLocation type="plasmid" evidence="2 3">
    <name>punmamed2</name>
</geneLocation>
<dbReference type="InterPro" id="IPR050855">
    <property type="entry name" value="NDM-1-like"/>
</dbReference>
<evidence type="ECO:0000313" key="3">
    <source>
        <dbReference type="Proteomes" id="UP001216440"/>
    </source>
</evidence>
<reference evidence="2 3" key="1">
    <citation type="submission" date="2023-03" db="EMBL/GenBank/DDBJ databases">
        <authorList>
            <person name="Mo P."/>
        </authorList>
    </citation>
    <scope>NUCLEOTIDE SEQUENCE [LARGE SCALE GENOMIC DNA]</scope>
    <source>
        <strain evidence="2 3">HUAS 5</strain>
        <plasmid evidence="2 3">punmamed2</plasmid>
    </source>
</reference>
<evidence type="ECO:0000259" key="1">
    <source>
        <dbReference type="SMART" id="SM00849"/>
    </source>
</evidence>
<feature type="domain" description="Metallo-beta-lactamase" evidence="1">
    <location>
        <begin position="42"/>
        <end position="251"/>
    </location>
</feature>
<organism evidence="2 3">
    <name type="scientific">Streptomyces cathayae</name>
    <dbReference type="NCBI Taxonomy" id="3031124"/>
    <lineage>
        <taxon>Bacteria</taxon>
        <taxon>Bacillati</taxon>
        <taxon>Actinomycetota</taxon>
        <taxon>Actinomycetes</taxon>
        <taxon>Kitasatosporales</taxon>
        <taxon>Streptomycetaceae</taxon>
        <taxon>Streptomyces</taxon>
    </lineage>
</organism>
<accession>A0ABY8KDV0</accession>
<dbReference type="Proteomes" id="UP001216440">
    <property type="component" value="Plasmid punmamed2"/>
</dbReference>
<evidence type="ECO:0000313" key="2">
    <source>
        <dbReference type="EMBL" id="WGD45190.1"/>
    </source>
</evidence>